<dbReference type="Pfam" id="PF00856">
    <property type="entry name" value="SET"/>
    <property type="match status" value="1"/>
</dbReference>
<protein>
    <recommendedName>
        <fullName evidence="4 16">Histone-lysine N-methyltransferase, H3 lysine-4 specific</fullName>
        <ecNumber evidence="3 16">2.1.1.354</ecNumber>
    </recommendedName>
</protein>
<feature type="region of interest" description="Disordered" evidence="17">
    <location>
        <begin position="864"/>
        <end position="947"/>
    </location>
</feature>
<dbReference type="PANTHER" id="PTHR45814">
    <property type="entry name" value="HISTONE-LYSINE N-METHYLTRANSFERASE SETD1"/>
    <property type="match status" value="1"/>
</dbReference>
<evidence type="ECO:0000259" key="18">
    <source>
        <dbReference type="PROSITE" id="PS50280"/>
    </source>
</evidence>
<keyword evidence="8 16" id="KW-0949">S-adenosyl-L-methionine</keyword>
<evidence type="ECO:0000256" key="12">
    <source>
        <dbReference type="ARBA" id="ARBA00044515"/>
    </source>
</evidence>
<evidence type="ECO:0000259" key="19">
    <source>
        <dbReference type="PROSITE" id="PS50868"/>
    </source>
</evidence>
<feature type="compositionally biased region" description="Basic and acidic residues" evidence="17">
    <location>
        <begin position="816"/>
        <end position="830"/>
    </location>
</feature>
<keyword evidence="10 16" id="KW-0539">Nucleus</keyword>
<dbReference type="InterPro" id="IPR024657">
    <property type="entry name" value="COMPASS_Set1_N-SET"/>
</dbReference>
<sequence length="1279" mass="143413">MPPPPSSFTACFPNAPNSVVNRARELERSKRRSVDSPSVSRGTGFDTGRTTPASQPEDDVPAGFVASYTRLSEPASDAPRPYIDDSELTPGDMLNTVGSASSHASTSSSIFSSSSHSQNAMATSKDSSSHVTPLTNPRSPPPYFVTSDPPKPSASTPLSLEKLEDPTSLPISGCTIPNGVQPTSTEAVIERIPARDISRPVLGLACTYDPLLDRSASADKKKTKPTYFEFGIEDDDHPPPDPRQAKGGRLNYINVDYHHPKARLRHAPYNLRPYPYDPKMAVGPGPPTQIVVTGFNPLIAFSKVTAIFGSFGDVAESSNKMHPETGSYLGFATFRYRDAKPNRMRPQPVFAIDAAKRAVRQMNGQRIEAHQIRVEYDPDGRKSGRMMEDVLKKDKEKMLAAQQKIPTAPRSVGTPPTGVPPTAPRGPAALRQGSMANSPMDPTRLGATSAAPHPAIAHRQAVLARVVKNPFIFVSHKSVPVSPLTVPHMKKRLRGFTMDDILIIEKYGYYLIFADSSYGRDQAERCYKCTNHSRFFDYDMIMSHHPYGTSGVPPSRKDDEDKRERRRSRSKERKTTYDMPAQANERMRTKRDEDGDIEEEKKQRAKDFDPVLEAVRMVRREMTEHLIRHIRTKVATPALVAYLDPANHSAKRRKLNLDDSHHDLTADLADDSVAKSPIGTPNSRDDPIERRTARGIAALPRIRKVKYEEGARRQEFLDPFERRRAPRARVRPAFRSLHHRLHVDSDTESEDDQDTREAHIEDTEEPESRPRSRMSTDEDAMQDDLGSWGRQEEDSMTEASFAVNDASLLAGKKRKLDVPTEKALKKQKKNEEELFGVAMEKVDVGLPVTDAPVTEDVIIQDADVLEKDESESSRLPTPAPLDAKSKKKPVKKKKTKKQLFEEREAQKKAEQEALEEEEAARLKKAEEAKADTDPEPVPDPTAAPQDDVAERLRLDPELFPDKLMSALTIPPDFELDIGTLGLLSLGLKDRPDTTRLKRRFQLGDIGDPEFWVWKRNRIKCLNVDSTTEDSRHPRIEGYYVPNATGCARTEGVKKILNSEKSKYLPHHIKVKKAREERQAQAKAAPGKSLTAVKVADDNSISRGSSRANRANHRRAMAEMNDQKSDALRFNQLKKRKKPVKFERSAIHNWGLYAMEHIPKDDMIIEYVGEEVRPSVAQVREARYDRSGIGSSYLFRIDEDAVIDATKKGGIARFINHSCMPNCTAKIIRVEGTKRIVIYALRDIARNEELTYDYKFELEEKEEDRVPCLCGTTNCKGFLN</sequence>
<dbReference type="InterPro" id="IPR024636">
    <property type="entry name" value="SET_assoc"/>
</dbReference>
<evidence type="ECO:0000313" key="20">
    <source>
        <dbReference type="Proteomes" id="UP000515153"/>
    </source>
</evidence>
<keyword evidence="20" id="KW-1185">Reference proteome</keyword>
<dbReference type="InterPro" id="IPR044570">
    <property type="entry name" value="Set1-like"/>
</dbReference>
<evidence type="ECO:0000256" key="3">
    <source>
        <dbReference type="ARBA" id="ARBA00012182"/>
    </source>
</evidence>
<dbReference type="Proteomes" id="UP000515153">
    <property type="component" value="Unplaced"/>
</dbReference>
<evidence type="ECO:0000256" key="8">
    <source>
        <dbReference type="ARBA" id="ARBA00022691"/>
    </source>
</evidence>
<dbReference type="CDD" id="cd20072">
    <property type="entry name" value="SET_SET1"/>
    <property type="match status" value="1"/>
</dbReference>
<keyword evidence="7 16" id="KW-0808">Transferase</keyword>
<feature type="region of interest" description="Disordered" evidence="17">
    <location>
        <begin position="810"/>
        <end position="830"/>
    </location>
</feature>
<name>A0A6P8BEW2_PYRGI</name>
<dbReference type="InterPro" id="IPR046341">
    <property type="entry name" value="SET_dom_sf"/>
</dbReference>
<evidence type="ECO:0000256" key="4">
    <source>
        <dbReference type="ARBA" id="ARBA00015839"/>
    </source>
</evidence>
<comment type="subunit">
    <text evidence="12">Component of the Set1C/COMPASS complex.</text>
</comment>
<dbReference type="GO" id="GO:0005694">
    <property type="term" value="C:chromosome"/>
    <property type="evidence" value="ECO:0007669"/>
    <property type="project" value="UniProtKB-SubCell"/>
</dbReference>
<dbReference type="PROSITE" id="PS51572">
    <property type="entry name" value="SAM_MT43_1"/>
    <property type="match status" value="1"/>
</dbReference>
<feature type="domain" description="Post-SET" evidence="19">
    <location>
        <begin position="1263"/>
        <end position="1279"/>
    </location>
</feature>
<dbReference type="GO" id="GO:0003676">
    <property type="term" value="F:nucleic acid binding"/>
    <property type="evidence" value="ECO:0007669"/>
    <property type="project" value="InterPro"/>
</dbReference>
<dbReference type="GO" id="GO:0048188">
    <property type="term" value="C:Set1C/COMPASS complex"/>
    <property type="evidence" value="ECO:0007669"/>
    <property type="project" value="InterPro"/>
</dbReference>
<dbReference type="RefSeq" id="XP_030985636.1">
    <property type="nucleotide sequence ID" value="XM_031123559.1"/>
</dbReference>
<dbReference type="InterPro" id="IPR012677">
    <property type="entry name" value="Nucleotide-bd_a/b_plait_sf"/>
</dbReference>
<comment type="catalytic activity">
    <reaction evidence="15">
        <text>N(6),N(6)-dimethyl-L-lysyl(4)-[histone H3] + S-adenosyl-L-methionine = N(6),N(6),N(6)-trimethyl-L-lysyl(4)-[histone H3] + S-adenosyl-L-homocysteine + H(+)</text>
        <dbReference type="Rhea" id="RHEA:60272"/>
        <dbReference type="Rhea" id="RHEA-COMP:15537"/>
        <dbReference type="Rhea" id="RHEA-COMP:15540"/>
        <dbReference type="ChEBI" id="CHEBI:15378"/>
        <dbReference type="ChEBI" id="CHEBI:57856"/>
        <dbReference type="ChEBI" id="CHEBI:59789"/>
        <dbReference type="ChEBI" id="CHEBI:61961"/>
        <dbReference type="ChEBI" id="CHEBI:61976"/>
    </reaction>
</comment>
<feature type="compositionally biased region" description="Basic and acidic residues" evidence="17">
    <location>
        <begin position="898"/>
        <end position="911"/>
    </location>
</feature>
<feature type="compositionally biased region" description="Basic and acidic residues" evidence="17">
    <location>
        <begin position="23"/>
        <end position="34"/>
    </location>
</feature>
<feature type="region of interest" description="Disordered" evidence="17">
    <location>
        <begin position="740"/>
        <end position="797"/>
    </location>
</feature>
<reference evidence="21" key="2">
    <citation type="submission" date="2019-10" db="EMBL/GenBank/DDBJ databases">
        <authorList>
            <consortium name="NCBI Genome Project"/>
        </authorList>
    </citation>
    <scope>NUCLEOTIDE SEQUENCE</scope>
    <source>
        <strain evidence="21">NI907</strain>
    </source>
</reference>
<evidence type="ECO:0000256" key="14">
    <source>
        <dbReference type="ARBA" id="ARBA00047583"/>
    </source>
</evidence>
<feature type="compositionally biased region" description="Basic and acidic residues" evidence="17">
    <location>
        <begin position="683"/>
        <end position="692"/>
    </location>
</feature>
<dbReference type="PIRSF" id="PIRSF037104">
    <property type="entry name" value="Histone_H3-K4_mtfrase_Set1_fun"/>
    <property type="match status" value="1"/>
</dbReference>
<dbReference type="PANTHER" id="PTHR45814:SF2">
    <property type="entry name" value="HISTONE-LYSINE N-METHYLTRANSFERASE SETD1"/>
    <property type="match status" value="1"/>
</dbReference>
<comment type="catalytic activity">
    <reaction evidence="14">
        <text>N(6)-methyl-L-lysyl(4)-[histone H3] + S-adenosyl-L-methionine = N(6),N(6)-dimethyl-L-lysyl(4)-[histone H3] + S-adenosyl-L-homocysteine + H(+)</text>
        <dbReference type="Rhea" id="RHEA:60268"/>
        <dbReference type="Rhea" id="RHEA-COMP:15540"/>
        <dbReference type="Rhea" id="RHEA-COMP:15543"/>
        <dbReference type="ChEBI" id="CHEBI:15378"/>
        <dbReference type="ChEBI" id="CHEBI:57856"/>
        <dbReference type="ChEBI" id="CHEBI:59789"/>
        <dbReference type="ChEBI" id="CHEBI:61929"/>
        <dbReference type="ChEBI" id="CHEBI:61976"/>
    </reaction>
</comment>
<dbReference type="AlphaFoldDB" id="A0A6P8BEW2"/>
<comment type="catalytic activity">
    <reaction evidence="13 16">
        <text>L-lysyl(4)-[histone H3] + 3 S-adenosyl-L-methionine = N(6),N(6),N(6)-trimethyl-L-lysyl(4)-[histone H3] + 3 S-adenosyl-L-homocysteine + 3 H(+)</text>
        <dbReference type="Rhea" id="RHEA:60260"/>
        <dbReference type="Rhea" id="RHEA-COMP:15537"/>
        <dbReference type="Rhea" id="RHEA-COMP:15547"/>
        <dbReference type="ChEBI" id="CHEBI:15378"/>
        <dbReference type="ChEBI" id="CHEBI:29969"/>
        <dbReference type="ChEBI" id="CHEBI:57856"/>
        <dbReference type="ChEBI" id="CHEBI:59789"/>
        <dbReference type="ChEBI" id="CHEBI:61961"/>
        <dbReference type="EC" id="2.1.1.354"/>
    </reaction>
</comment>
<dbReference type="PROSITE" id="PS50868">
    <property type="entry name" value="POST_SET"/>
    <property type="match status" value="1"/>
</dbReference>
<dbReference type="Gene3D" id="3.30.70.330">
    <property type="match status" value="1"/>
</dbReference>
<evidence type="ECO:0000256" key="5">
    <source>
        <dbReference type="ARBA" id="ARBA00022454"/>
    </source>
</evidence>
<feature type="region of interest" description="Disordered" evidence="17">
    <location>
        <begin position="23"/>
        <end position="178"/>
    </location>
</feature>
<feature type="compositionally biased region" description="Basic and acidic residues" evidence="17">
    <location>
        <begin position="919"/>
        <end position="932"/>
    </location>
</feature>
<dbReference type="EC" id="2.1.1.354" evidence="3 16"/>
<dbReference type="SMART" id="SM00317">
    <property type="entry name" value="SET"/>
    <property type="match status" value="1"/>
</dbReference>
<feature type="compositionally biased region" description="Basic residues" evidence="17">
    <location>
        <begin position="885"/>
        <end position="897"/>
    </location>
</feature>
<comment type="subcellular location">
    <subcellularLocation>
        <location evidence="2">Chromosome</location>
    </subcellularLocation>
    <subcellularLocation>
        <location evidence="1 16">Nucleus</location>
    </subcellularLocation>
</comment>
<dbReference type="GO" id="GO:0140999">
    <property type="term" value="F:histone H3K4 trimethyltransferase activity"/>
    <property type="evidence" value="ECO:0007669"/>
    <property type="project" value="UniProtKB-EC"/>
</dbReference>
<keyword evidence="5 16" id="KW-0158">Chromosome</keyword>
<dbReference type="Gene3D" id="2.170.270.10">
    <property type="entry name" value="SET domain"/>
    <property type="match status" value="1"/>
</dbReference>
<feature type="domain" description="SET" evidence="18">
    <location>
        <begin position="1137"/>
        <end position="1254"/>
    </location>
</feature>
<feature type="compositionally biased region" description="Basic and acidic residues" evidence="17">
    <location>
        <begin position="755"/>
        <end position="776"/>
    </location>
</feature>
<dbReference type="SUPFAM" id="SSF54928">
    <property type="entry name" value="RNA-binding domain, RBD"/>
    <property type="match status" value="1"/>
</dbReference>
<dbReference type="Pfam" id="PF11767">
    <property type="entry name" value="SET_assoc"/>
    <property type="match status" value="1"/>
</dbReference>
<evidence type="ECO:0000256" key="2">
    <source>
        <dbReference type="ARBA" id="ARBA00004286"/>
    </source>
</evidence>
<evidence type="ECO:0000256" key="7">
    <source>
        <dbReference type="ARBA" id="ARBA00022679"/>
    </source>
</evidence>
<evidence type="ECO:0000256" key="6">
    <source>
        <dbReference type="ARBA" id="ARBA00022603"/>
    </source>
</evidence>
<evidence type="ECO:0000256" key="9">
    <source>
        <dbReference type="ARBA" id="ARBA00022853"/>
    </source>
</evidence>
<comment type="subunit">
    <text evidence="16">Component of the COMPASS (Set1C) complex.</text>
</comment>
<dbReference type="GO" id="GO:0032259">
    <property type="term" value="P:methylation"/>
    <property type="evidence" value="ECO:0007669"/>
    <property type="project" value="UniProtKB-KW"/>
</dbReference>
<evidence type="ECO:0000256" key="11">
    <source>
        <dbReference type="ARBA" id="ARBA00044492"/>
    </source>
</evidence>
<reference evidence="21" key="1">
    <citation type="journal article" date="2019" name="Mol. Biol. Evol.">
        <title>Blast fungal genomes show frequent chromosomal changes, gene gains and losses, and effector gene turnover.</title>
        <authorList>
            <person name="Gomez Luciano L.B."/>
            <person name="Jason Tsai I."/>
            <person name="Chuma I."/>
            <person name="Tosa Y."/>
            <person name="Chen Y.H."/>
            <person name="Li J.Y."/>
            <person name="Li M.Y."/>
            <person name="Jade Lu M.Y."/>
            <person name="Nakayashiki H."/>
            <person name="Li W.H."/>
        </authorList>
    </citation>
    <scope>NUCLEOTIDE SEQUENCE</scope>
    <source>
        <strain evidence="21">NI907</strain>
    </source>
</reference>
<feature type="compositionally biased region" description="Polar residues" evidence="17">
    <location>
        <begin position="118"/>
        <end position="137"/>
    </location>
</feature>
<comment type="function">
    <text evidence="11">Catalytic component of the COMPASS (Set1C) complex that specifically mono-, di- and trimethylates histone H3 to form H3K4me1/2/3. Binds RNAs which might negatively affect its histone methyltransferase activity. COMPASS recognizes ubiquitinated H2B on one face of the nucleosome which stimulates the methylation of H3 on the opposing face.</text>
</comment>
<feature type="region of interest" description="Disordered" evidence="17">
    <location>
        <begin position="672"/>
        <end position="693"/>
    </location>
</feature>
<keyword evidence="9 16" id="KW-0156">Chromatin regulator</keyword>
<proteinExistence type="predicted"/>
<dbReference type="KEGG" id="pgri:PgNI_03505"/>
<dbReference type="SUPFAM" id="SSF82199">
    <property type="entry name" value="SET domain"/>
    <property type="match status" value="1"/>
</dbReference>
<feature type="region of interest" description="Disordered" evidence="17">
    <location>
        <begin position="406"/>
        <end position="452"/>
    </location>
</feature>
<evidence type="ECO:0000256" key="10">
    <source>
        <dbReference type="ARBA" id="ARBA00023242"/>
    </source>
</evidence>
<dbReference type="GeneID" id="41958469"/>
<evidence type="ECO:0000256" key="17">
    <source>
        <dbReference type="SAM" id="MobiDB-lite"/>
    </source>
</evidence>
<evidence type="ECO:0000256" key="16">
    <source>
        <dbReference type="PIRNR" id="PIRNR037104"/>
    </source>
</evidence>
<evidence type="ECO:0000256" key="13">
    <source>
        <dbReference type="ARBA" id="ARBA00047571"/>
    </source>
</evidence>
<dbReference type="InterPro" id="IPR001214">
    <property type="entry name" value="SET_dom"/>
</dbReference>
<dbReference type="InterPro" id="IPR035979">
    <property type="entry name" value="RBD_domain_sf"/>
</dbReference>
<organism evidence="20 21">
    <name type="scientific">Pyricularia grisea</name>
    <name type="common">Crabgrass-specific blast fungus</name>
    <name type="synonym">Magnaporthe grisea</name>
    <dbReference type="NCBI Taxonomy" id="148305"/>
    <lineage>
        <taxon>Eukaryota</taxon>
        <taxon>Fungi</taxon>
        <taxon>Dikarya</taxon>
        <taxon>Ascomycota</taxon>
        <taxon>Pezizomycotina</taxon>
        <taxon>Sordariomycetes</taxon>
        <taxon>Sordariomycetidae</taxon>
        <taxon>Magnaporthales</taxon>
        <taxon>Pyriculariaceae</taxon>
        <taxon>Pyricularia</taxon>
    </lineage>
</organism>
<feature type="region of interest" description="Disordered" evidence="17">
    <location>
        <begin position="547"/>
        <end position="604"/>
    </location>
</feature>
<dbReference type="Pfam" id="PF11764">
    <property type="entry name" value="N-SET"/>
    <property type="match status" value="1"/>
</dbReference>
<dbReference type="SMART" id="SM00508">
    <property type="entry name" value="PostSET"/>
    <property type="match status" value="1"/>
</dbReference>
<feature type="compositionally biased region" description="Basic and acidic residues" evidence="17">
    <location>
        <begin position="585"/>
        <end position="604"/>
    </location>
</feature>
<accession>A0A6P8BEW2</accession>
<keyword evidence="6 16" id="KW-0489">Methyltransferase</keyword>
<evidence type="ECO:0000256" key="15">
    <source>
        <dbReference type="ARBA" id="ARBA00049129"/>
    </source>
</evidence>
<evidence type="ECO:0000256" key="1">
    <source>
        <dbReference type="ARBA" id="ARBA00004123"/>
    </source>
</evidence>
<evidence type="ECO:0000313" key="21">
    <source>
        <dbReference type="RefSeq" id="XP_030985636.1"/>
    </source>
</evidence>
<dbReference type="SMART" id="SM01291">
    <property type="entry name" value="N-SET"/>
    <property type="match status" value="1"/>
</dbReference>
<feature type="compositionally biased region" description="Low complexity" evidence="17">
    <location>
        <begin position="99"/>
        <end position="117"/>
    </location>
</feature>
<reference evidence="21" key="3">
    <citation type="submission" date="2025-08" db="UniProtKB">
        <authorList>
            <consortium name="RefSeq"/>
        </authorList>
    </citation>
    <scope>IDENTIFICATION</scope>
    <source>
        <strain evidence="21">NI907</strain>
    </source>
</reference>
<dbReference type="InterPro" id="IPR017111">
    <property type="entry name" value="Set1_fungi"/>
</dbReference>
<dbReference type="InterPro" id="IPR003616">
    <property type="entry name" value="Post-SET_dom"/>
</dbReference>
<dbReference type="PROSITE" id="PS50280">
    <property type="entry name" value="SET"/>
    <property type="match status" value="1"/>
</dbReference>
<gene>
    <name evidence="21" type="ORF">PgNI_03505</name>
</gene>
<comment type="function">
    <text evidence="16">Catalytic component of the COMPASS (Set1C) complex that specifically mono-, di- and trimethylates histone H3 to form H3K4me1/2/3. COMPASS recognizes ubiquitinated H2B on one face of the nucleosome which stimulates the methylation of H3 on the opposing face.</text>
</comment>